<comment type="caution">
    <text evidence="1">The sequence shown here is derived from an EMBL/GenBank/DDBJ whole genome shotgun (WGS) entry which is preliminary data.</text>
</comment>
<dbReference type="EMBL" id="JBGBPQ010000010">
    <property type="protein sequence ID" value="KAL1518449.1"/>
    <property type="molecule type" value="Genomic_DNA"/>
</dbReference>
<proteinExistence type="predicted"/>
<accession>A0AB34J9X4</accession>
<reference evidence="1 2" key="1">
    <citation type="journal article" date="2024" name="Science">
        <title>Giant polyketide synthase enzymes in the biosynthesis of giant marine polyether toxins.</title>
        <authorList>
            <person name="Fallon T.R."/>
            <person name="Shende V.V."/>
            <person name="Wierzbicki I.H."/>
            <person name="Pendleton A.L."/>
            <person name="Watervoot N.F."/>
            <person name="Auber R.P."/>
            <person name="Gonzalez D.J."/>
            <person name="Wisecaver J.H."/>
            <person name="Moore B.S."/>
        </authorList>
    </citation>
    <scope>NUCLEOTIDE SEQUENCE [LARGE SCALE GENOMIC DNA]</scope>
    <source>
        <strain evidence="1 2">12B1</strain>
    </source>
</reference>
<gene>
    <name evidence="1" type="ORF">AB1Y20_002741</name>
</gene>
<dbReference type="AlphaFoldDB" id="A0AB34J9X4"/>
<evidence type="ECO:0000313" key="2">
    <source>
        <dbReference type="Proteomes" id="UP001515480"/>
    </source>
</evidence>
<evidence type="ECO:0000313" key="1">
    <source>
        <dbReference type="EMBL" id="KAL1518449.1"/>
    </source>
</evidence>
<dbReference type="Proteomes" id="UP001515480">
    <property type="component" value="Unassembled WGS sequence"/>
</dbReference>
<evidence type="ECO:0008006" key="3">
    <source>
        <dbReference type="Google" id="ProtNLM"/>
    </source>
</evidence>
<sequence>MEPTSISKLRKAYAFPFSCQPAINAHHECCESRGHWAKCTATQEAKDKCIEEGERTKFVLEQRCSRAKSRLDACVLNRLDCEEKFQTLMKCVSDVLEERSTSFIPTRMQPADTV</sequence>
<keyword evidence="2" id="KW-1185">Reference proteome</keyword>
<organism evidence="1 2">
    <name type="scientific">Prymnesium parvum</name>
    <name type="common">Toxic golden alga</name>
    <dbReference type="NCBI Taxonomy" id="97485"/>
    <lineage>
        <taxon>Eukaryota</taxon>
        <taxon>Haptista</taxon>
        <taxon>Haptophyta</taxon>
        <taxon>Prymnesiophyceae</taxon>
        <taxon>Prymnesiales</taxon>
        <taxon>Prymnesiaceae</taxon>
        <taxon>Prymnesium</taxon>
    </lineage>
</organism>
<name>A0AB34J9X4_PRYPA</name>
<protein>
    <recommendedName>
        <fullName evidence="3">IMS import disulfide relay-system CHCH-CHCH-like Cx9C domain-containing protein</fullName>
    </recommendedName>
</protein>